<keyword evidence="3" id="KW-0227">DNA damage</keyword>
<evidence type="ECO:0000313" key="7">
    <source>
        <dbReference type="Proteomes" id="UP000013827"/>
    </source>
</evidence>
<evidence type="ECO:0008006" key="8">
    <source>
        <dbReference type="Google" id="ProtNLM"/>
    </source>
</evidence>
<dbReference type="EnsemblProtists" id="EOD39786">
    <property type="protein sequence ID" value="EOD39786"/>
    <property type="gene ID" value="EMIHUDRAFT_223314"/>
</dbReference>
<keyword evidence="1" id="KW-0436">Ligase</keyword>
<proteinExistence type="predicted"/>
<dbReference type="GO" id="GO:0006260">
    <property type="term" value="P:DNA replication"/>
    <property type="evidence" value="ECO:0007669"/>
    <property type="project" value="UniProtKB-KW"/>
</dbReference>
<evidence type="ECO:0000256" key="3">
    <source>
        <dbReference type="ARBA" id="ARBA00022763"/>
    </source>
</evidence>
<dbReference type="GeneID" id="17285055"/>
<name>A0A0D3KVK1_EMIH1</name>
<evidence type="ECO:0000256" key="5">
    <source>
        <dbReference type="SAM" id="MobiDB-lite"/>
    </source>
</evidence>
<dbReference type="PANTHER" id="PTHR47810">
    <property type="entry name" value="DNA LIGASE"/>
    <property type="match status" value="1"/>
</dbReference>
<evidence type="ECO:0000313" key="6">
    <source>
        <dbReference type="EnsemblProtists" id="EOD39786"/>
    </source>
</evidence>
<feature type="region of interest" description="Disordered" evidence="5">
    <location>
        <begin position="58"/>
        <end position="82"/>
    </location>
</feature>
<evidence type="ECO:0000256" key="4">
    <source>
        <dbReference type="ARBA" id="ARBA00023204"/>
    </source>
</evidence>
<accession>A0A0D3KVK1</accession>
<dbReference type="STRING" id="2903.R1FVR4"/>
<dbReference type="PaxDb" id="2903-EOD39786"/>
<dbReference type="RefSeq" id="XP_005792215.1">
    <property type="nucleotide sequence ID" value="XM_005792158.1"/>
</dbReference>
<dbReference type="PANTHER" id="PTHR47810:SF1">
    <property type="entry name" value="DNA LIGASE B"/>
    <property type="match status" value="1"/>
</dbReference>
<dbReference type="InterPro" id="IPR050326">
    <property type="entry name" value="NAD_dep_DNA_ligaseB"/>
</dbReference>
<dbReference type="Proteomes" id="UP000013827">
    <property type="component" value="Unassembled WGS sequence"/>
</dbReference>
<dbReference type="GO" id="GO:0006281">
    <property type="term" value="P:DNA repair"/>
    <property type="evidence" value="ECO:0007669"/>
    <property type="project" value="UniProtKB-KW"/>
</dbReference>
<dbReference type="GO" id="GO:0016874">
    <property type="term" value="F:ligase activity"/>
    <property type="evidence" value="ECO:0007669"/>
    <property type="project" value="UniProtKB-KW"/>
</dbReference>
<sequence length="372" mass="40045">MRVRVATDAHPVWGGALGVAAEDGAADGSFKALRRPAAALGSCVVVAAASLEPAASRPIPRRVPDAKESSWKNAGPQERGGGDVFAEAAKDAWRGYWKPERRDIDLQGYVAMEKYDGIRAMWEPDIGGECGFRTKGGVRTWKCSNAEMRDALLGWDECGAFMRGHWESIAFKVFDAPSAAGGLLERLDAARRALAGFPTARVVSAVPCEDAAAVGRLLTRAEALGGEGLILRDSRLGLPAHCCLRAFCFTARVSLFRPSFRPGRQEGLLKVKRFYSGVCKVIGQARGQMPEAWLPTGTILTTSTILTYEYPGLNNCGMPRFAGKIKRVHEAGCACEACALDRRGGWPAWDGLASKTPIEWYAAETGGYVFTG</sequence>
<keyword evidence="2" id="KW-0235">DNA replication</keyword>
<dbReference type="KEGG" id="ehx:EMIHUDRAFT_223314"/>
<dbReference type="HOGENOM" id="CLU_021047_0_0_1"/>
<dbReference type="SUPFAM" id="SSF56091">
    <property type="entry name" value="DNA ligase/mRNA capping enzyme, catalytic domain"/>
    <property type="match status" value="1"/>
</dbReference>
<evidence type="ECO:0000256" key="1">
    <source>
        <dbReference type="ARBA" id="ARBA00022598"/>
    </source>
</evidence>
<keyword evidence="7" id="KW-1185">Reference proteome</keyword>
<organism evidence="6 7">
    <name type="scientific">Emiliania huxleyi (strain CCMP1516)</name>
    <dbReference type="NCBI Taxonomy" id="280463"/>
    <lineage>
        <taxon>Eukaryota</taxon>
        <taxon>Haptista</taxon>
        <taxon>Haptophyta</taxon>
        <taxon>Prymnesiophyceae</taxon>
        <taxon>Isochrysidales</taxon>
        <taxon>Noelaerhabdaceae</taxon>
        <taxon>Emiliania</taxon>
    </lineage>
</organism>
<protein>
    <recommendedName>
        <fullName evidence="8">ATP-dependent DNA ligase family profile domain-containing protein</fullName>
    </recommendedName>
</protein>
<reference evidence="7" key="1">
    <citation type="journal article" date="2013" name="Nature">
        <title>Pan genome of the phytoplankton Emiliania underpins its global distribution.</title>
        <authorList>
            <person name="Read B.A."/>
            <person name="Kegel J."/>
            <person name="Klute M.J."/>
            <person name="Kuo A."/>
            <person name="Lefebvre S.C."/>
            <person name="Maumus F."/>
            <person name="Mayer C."/>
            <person name="Miller J."/>
            <person name="Monier A."/>
            <person name="Salamov A."/>
            <person name="Young J."/>
            <person name="Aguilar M."/>
            <person name="Claverie J.M."/>
            <person name="Frickenhaus S."/>
            <person name="Gonzalez K."/>
            <person name="Herman E.K."/>
            <person name="Lin Y.C."/>
            <person name="Napier J."/>
            <person name="Ogata H."/>
            <person name="Sarno A.F."/>
            <person name="Shmutz J."/>
            <person name="Schroeder D."/>
            <person name="de Vargas C."/>
            <person name="Verret F."/>
            <person name="von Dassow P."/>
            <person name="Valentin K."/>
            <person name="Van de Peer Y."/>
            <person name="Wheeler G."/>
            <person name="Dacks J.B."/>
            <person name="Delwiche C.F."/>
            <person name="Dyhrman S.T."/>
            <person name="Glockner G."/>
            <person name="John U."/>
            <person name="Richards T."/>
            <person name="Worden A.Z."/>
            <person name="Zhang X."/>
            <person name="Grigoriev I.V."/>
            <person name="Allen A.E."/>
            <person name="Bidle K."/>
            <person name="Borodovsky M."/>
            <person name="Bowler C."/>
            <person name="Brownlee C."/>
            <person name="Cock J.M."/>
            <person name="Elias M."/>
            <person name="Gladyshev V.N."/>
            <person name="Groth M."/>
            <person name="Guda C."/>
            <person name="Hadaegh A."/>
            <person name="Iglesias-Rodriguez M.D."/>
            <person name="Jenkins J."/>
            <person name="Jones B.M."/>
            <person name="Lawson T."/>
            <person name="Leese F."/>
            <person name="Lindquist E."/>
            <person name="Lobanov A."/>
            <person name="Lomsadze A."/>
            <person name="Malik S.B."/>
            <person name="Marsh M.E."/>
            <person name="Mackinder L."/>
            <person name="Mock T."/>
            <person name="Mueller-Roeber B."/>
            <person name="Pagarete A."/>
            <person name="Parker M."/>
            <person name="Probert I."/>
            <person name="Quesneville H."/>
            <person name="Raines C."/>
            <person name="Rensing S.A."/>
            <person name="Riano-Pachon D.M."/>
            <person name="Richier S."/>
            <person name="Rokitta S."/>
            <person name="Shiraiwa Y."/>
            <person name="Soanes D.M."/>
            <person name="van der Giezen M."/>
            <person name="Wahlund T.M."/>
            <person name="Williams B."/>
            <person name="Wilson W."/>
            <person name="Wolfe G."/>
            <person name="Wurch L.L."/>
        </authorList>
    </citation>
    <scope>NUCLEOTIDE SEQUENCE</scope>
</reference>
<evidence type="ECO:0000256" key="2">
    <source>
        <dbReference type="ARBA" id="ARBA00022705"/>
    </source>
</evidence>
<keyword evidence="4" id="KW-0234">DNA repair</keyword>
<dbReference type="AlphaFoldDB" id="A0A0D3KVK1"/>
<reference evidence="6" key="2">
    <citation type="submission" date="2024-10" db="UniProtKB">
        <authorList>
            <consortium name="EnsemblProtists"/>
        </authorList>
    </citation>
    <scope>IDENTIFICATION</scope>
</reference>